<keyword evidence="3" id="KW-1185">Reference proteome</keyword>
<proteinExistence type="predicted"/>
<protein>
    <submittedName>
        <fullName evidence="2">Uncharacterized protein</fullName>
    </submittedName>
</protein>
<dbReference type="Proteomes" id="UP000886885">
    <property type="component" value="Chromosome 2A"/>
</dbReference>
<accession>A0A8X8ARK6</accession>
<dbReference type="PANTHER" id="PTHR34792">
    <property type="entry name" value="OS02G0121500 PROTEIN"/>
    <property type="match status" value="1"/>
</dbReference>
<evidence type="ECO:0000256" key="1">
    <source>
        <dbReference type="SAM" id="MobiDB-lite"/>
    </source>
</evidence>
<evidence type="ECO:0000313" key="3">
    <source>
        <dbReference type="Proteomes" id="UP000886885"/>
    </source>
</evidence>
<evidence type="ECO:0000313" key="2">
    <source>
        <dbReference type="EMBL" id="KAG6785680.1"/>
    </source>
</evidence>
<dbReference type="PANTHER" id="PTHR34792:SF1">
    <property type="entry name" value="OS02G0121500 PROTEIN"/>
    <property type="match status" value="1"/>
</dbReference>
<feature type="region of interest" description="Disordered" evidence="1">
    <location>
        <begin position="213"/>
        <end position="239"/>
    </location>
</feature>
<dbReference type="InterPro" id="IPR040305">
    <property type="entry name" value="At1g75730-like"/>
</dbReference>
<reference evidence="2" key="1">
    <citation type="journal article" date="2020" name="bioRxiv">
        <title>Hybrid origin of Populus tomentosa Carr. identified through genome sequencing and phylogenomic analysis.</title>
        <authorList>
            <person name="An X."/>
            <person name="Gao K."/>
            <person name="Chen Z."/>
            <person name="Li J."/>
            <person name="Yang X."/>
            <person name="Yang X."/>
            <person name="Zhou J."/>
            <person name="Guo T."/>
            <person name="Zhao T."/>
            <person name="Huang S."/>
            <person name="Miao D."/>
            <person name="Khan W.U."/>
            <person name="Rao P."/>
            <person name="Ye M."/>
            <person name="Lei B."/>
            <person name="Liao W."/>
            <person name="Wang J."/>
            <person name="Ji L."/>
            <person name="Li Y."/>
            <person name="Guo B."/>
            <person name="Mustafa N.S."/>
            <person name="Li S."/>
            <person name="Yun Q."/>
            <person name="Keller S.R."/>
            <person name="Mao J."/>
            <person name="Zhang R."/>
            <person name="Strauss S.H."/>
        </authorList>
    </citation>
    <scope>NUCLEOTIDE SEQUENCE</scope>
    <source>
        <strain evidence="2">GM15</strain>
        <tissue evidence="2">Leaf</tissue>
    </source>
</reference>
<name>A0A8X8ARK6_POPTO</name>
<sequence>MIEMNKNTDVRPRASRFSRQQIKQSGQKLLSGLNGGDFVVSLEKSKRIKSLSAVNNNNSESNKGSCRYEVEEEKKSEMGGCGGCDVFDKEVLQAPSATIGTASTSNKRFKLPRKLIDDCNGVVPRKLRSAMKKRNRESVSPPFLDSKKLSHTHGGVESLKRDGLKKLGLKVTQPGPDWSSKQSVCGPITKDEEEVVETLYSLAGMFANNEEPKNECKLGNASLDTSPSTLQERSESDPPNIEAVKEDLNSICLPRIDEAAEETWHIETAKVDCLNEPNFQEWHTLSSDKIQGELGSCVAQVNLPTMFAKLEELKPLCDSFNLFIAPEQYQDTVKVKQSTQLDTSLERKPDIALGLTATISQQDQRHTICQSMTNGPALWPGLSSTVSSGACNYGSSSQCSATKFPSWMDTDCGATRPSSFQKCSSTGKASKVNTGKRSWKRSSTHVYISRLIRVLQIPESRDSLPLHLNQLGPHDILRQGVFMTINNFNGNRNGLNGTTPSRAIVNMTDKNSNQVGIGTLQRQRLHQDQPQTPSGVYNSQKQTFNFLSLSTGGGSLEANNISNGVGNRSEQSAQQQFPYLHSHLQQQHSTLVSFPMSLAYGTSSSYPDQPAAQQWKCSSVNLGSQPIGDLMFSSMRLSLAKGLHFAELPTARVPQPSYFGNLYCGSRTSPSGFAKQQQQGHQEQLQRLWEAQLAAAQYRTSANSTTTTQFPNWQNVRQDLPTQISRGQATIPTLSSQEALGPKYAQISQQQLMTITTLPHARVRRQDHHLSSVYEETGGGFRTVGALPLQLLCNEL</sequence>
<feature type="compositionally biased region" description="Polar residues" evidence="1">
    <location>
        <begin position="222"/>
        <end position="231"/>
    </location>
</feature>
<organism evidence="2 3">
    <name type="scientific">Populus tomentosa</name>
    <name type="common">Chinese white poplar</name>
    <dbReference type="NCBI Taxonomy" id="118781"/>
    <lineage>
        <taxon>Eukaryota</taxon>
        <taxon>Viridiplantae</taxon>
        <taxon>Streptophyta</taxon>
        <taxon>Embryophyta</taxon>
        <taxon>Tracheophyta</taxon>
        <taxon>Spermatophyta</taxon>
        <taxon>Magnoliopsida</taxon>
        <taxon>eudicotyledons</taxon>
        <taxon>Gunneridae</taxon>
        <taxon>Pentapetalae</taxon>
        <taxon>rosids</taxon>
        <taxon>fabids</taxon>
        <taxon>Malpighiales</taxon>
        <taxon>Salicaceae</taxon>
        <taxon>Saliceae</taxon>
        <taxon>Populus</taxon>
    </lineage>
</organism>
<feature type="compositionally biased region" description="Basic and acidic residues" evidence="1">
    <location>
        <begin position="1"/>
        <end position="12"/>
    </location>
</feature>
<dbReference type="AlphaFoldDB" id="A0A8X8ARK6"/>
<gene>
    <name evidence="2" type="ORF">POTOM_007256</name>
</gene>
<dbReference type="EMBL" id="JAAWWB010000003">
    <property type="protein sequence ID" value="KAG6785680.1"/>
    <property type="molecule type" value="Genomic_DNA"/>
</dbReference>
<dbReference type="OrthoDB" id="778649at2759"/>
<feature type="region of interest" description="Disordered" evidence="1">
    <location>
        <begin position="129"/>
        <end position="161"/>
    </location>
</feature>
<feature type="region of interest" description="Disordered" evidence="1">
    <location>
        <begin position="1"/>
        <end position="20"/>
    </location>
</feature>
<comment type="caution">
    <text evidence="2">The sequence shown here is derived from an EMBL/GenBank/DDBJ whole genome shotgun (WGS) entry which is preliminary data.</text>
</comment>